<dbReference type="PANTHER" id="PTHR32468">
    <property type="entry name" value="CATION/H + ANTIPORTER"/>
    <property type="match status" value="1"/>
</dbReference>
<feature type="transmembrane region" description="Helical" evidence="7">
    <location>
        <begin position="314"/>
        <end position="336"/>
    </location>
</feature>
<organism evidence="9 10">
    <name type="scientific">Paramagnetospirillum magneticum (strain ATCC 700264 / AMB-1)</name>
    <name type="common">Magnetospirillum magneticum</name>
    <dbReference type="NCBI Taxonomy" id="342108"/>
    <lineage>
        <taxon>Bacteria</taxon>
        <taxon>Pseudomonadati</taxon>
        <taxon>Pseudomonadota</taxon>
        <taxon>Alphaproteobacteria</taxon>
        <taxon>Rhodospirillales</taxon>
        <taxon>Magnetospirillaceae</taxon>
        <taxon>Paramagnetospirillum</taxon>
    </lineage>
</organism>
<evidence type="ECO:0000256" key="3">
    <source>
        <dbReference type="ARBA" id="ARBA00022692"/>
    </source>
</evidence>
<keyword evidence="4 7" id="KW-1133">Transmembrane helix</keyword>
<accession>Q2W400</accession>
<gene>
    <name evidence="9" type="ordered locus">amb2621</name>
</gene>
<reference evidence="9 10" key="1">
    <citation type="journal article" date="2005" name="DNA Res.">
        <title>Complete genome sequence of the facultative anaerobic magnetotactic bacterium Magnetospirillum sp. strain AMB-1.</title>
        <authorList>
            <person name="Matsunaga T."/>
            <person name="Okamura Y."/>
            <person name="Fukuda Y."/>
            <person name="Wahyudi A.T."/>
            <person name="Murase Y."/>
            <person name="Takeyama H."/>
        </authorList>
    </citation>
    <scope>NUCLEOTIDE SEQUENCE [LARGE SCALE GENOMIC DNA]</scope>
    <source>
        <strain evidence="10">ATCC 700264 / AMB-1</strain>
    </source>
</reference>
<evidence type="ECO:0000256" key="2">
    <source>
        <dbReference type="ARBA" id="ARBA00022448"/>
    </source>
</evidence>
<proteinExistence type="predicted"/>
<comment type="subcellular location">
    <subcellularLocation>
        <location evidence="1">Membrane</location>
        <topology evidence="1">Multi-pass membrane protein</topology>
    </subcellularLocation>
</comment>
<dbReference type="GO" id="GO:0016020">
    <property type="term" value="C:membrane"/>
    <property type="evidence" value="ECO:0007669"/>
    <property type="project" value="UniProtKB-SubCell"/>
</dbReference>
<dbReference type="InterPro" id="IPR006153">
    <property type="entry name" value="Cation/H_exchanger_TM"/>
</dbReference>
<feature type="transmembrane region" description="Helical" evidence="7">
    <location>
        <begin position="242"/>
        <end position="268"/>
    </location>
</feature>
<dbReference type="EMBL" id="AP007255">
    <property type="protein sequence ID" value="BAE51425.1"/>
    <property type="molecule type" value="Genomic_DNA"/>
</dbReference>
<keyword evidence="2" id="KW-0813">Transport</keyword>
<feature type="transmembrane region" description="Helical" evidence="7">
    <location>
        <begin position="280"/>
        <end position="302"/>
    </location>
</feature>
<feature type="transmembrane region" description="Helical" evidence="7">
    <location>
        <begin position="135"/>
        <end position="156"/>
    </location>
</feature>
<sequence length="414" mass="42197">MSLFLVQTALIIGLPYAVWRLGLIGRLMPLAAVQMAVGIALGPSLLGWVAPDVSARLFPPESLVALEGLVRLAVVFFAFSIGLHFDLAQIRGQGRCFTVLALSSVVVPTLAGAAGGWWLFAAVPGAAGGLASQSLFAAAMGIAAGVTALPVLGAVVREMGLERHKVGVMALGAAAFNDAALWVAVALLLAISHGGDPWEAGLVALGALLFAGAMVTVVRPLLRRLFARAEASGKVGAGDVVILTVGLALAALICEIIGLHAVIGAFLFGAVMPRRVAQAIVGSFETFVQVVLLPFFFISVGLKTHAALGGGAAAIFWVMSAAAILGKLASALPAWMGGCTGREALTLGGLLTCKGLMELVVLTLLAEAGLISQTSFGAMVLMALFATVMTKPLASVGCRPHPPGGKSSEPPFHS</sequence>
<keyword evidence="6 7" id="KW-0472">Membrane</keyword>
<keyword evidence="10" id="KW-1185">Reference proteome</keyword>
<evidence type="ECO:0000313" key="9">
    <source>
        <dbReference type="EMBL" id="BAE51425.1"/>
    </source>
</evidence>
<dbReference type="GO" id="GO:0015297">
    <property type="term" value="F:antiporter activity"/>
    <property type="evidence" value="ECO:0007669"/>
    <property type="project" value="InterPro"/>
</dbReference>
<evidence type="ECO:0000256" key="1">
    <source>
        <dbReference type="ARBA" id="ARBA00004141"/>
    </source>
</evidence>
<evidence type="ECO:0000256" key="6">
    <source>
        <dbReference type="ARBA" id="ARBA00023136"/>
    </source>
</evidence>
<keyword evidence="3 7" id="KW-0812">Transmembrane</keyword>
<dbReference type="AlphaFoldDB" id="Q2W400"/>
<evidence type="ECO:0000256" key="7">
    <source>
        <dbReference type="SAM" id="Phobius"/>
    </source>
</evidence>
<dbReference type="Pfam" id="PF00999">
    <property type="entry name" value="Na_H_Exchanger"/>
    <property type="match status" value="1"/>
</dbReference>
<feature type="transmembrane region" description="Helical" evidence="7">
    <location>
        <begin position="30"/>
        <end position="49"/>
    </location>
</feature>
<keyword evidence="5" id="KW-0406">Ion transport</keyword>
<dbReference type="Gene3D" id="1.20.1530.20">
    <property type="match status" value="1"/>
</dbReference>
<dbReference type="InterPro" id="IPR050794">
    <property type="entry name" value="CPA2_transporter"/>
</dbReference>
<dbReference type="GO" id="GO:1902600">
    <property type="term" value="P:proton transmembrane transport"/>
    <property type="evidence" value="ECO:0007669"/>
    <property type="project" value="InterPro"/>
</dbReference>
<evidence type="ECO:0000259" key="8">
    <source>
        <dbReference type="Pfam" id="PF00999"/>
    </source>
</evidence>
<feature type="transmembrane region" description="Helical" evidence="7">
    <location>
        <begin position="168"/>
        <end position="191"/>
    </location>
</feature>
<dbReference type="KEGG" id="mag:amb2621"/>
<evidence type="ECO:0000256" key="4">
    <source>
        <dbReference type="ARBA" id="ARBA00022989"/>
    </source>
</evidence>
<feature type="transmembrane region" description="Helical" evidence="7">
    <location>
        <begin position="6"/>
        <end position="23"/>
    </location>
</feature>
<feature type="transmembrane region" description="Helical" evidence="7">
    <location>
        <begin position="69"/>
        <end position="87"/>
    </location>
</feature>
<evidence type="ECO:0000313" key="10">
    <source>
        <dbReference type="Proteomes" id="UP000007058"/>
    </source>
</evidence>
<dbReference type="RefSeq" id="WP_011385001.1">
    <property type="nucleotide sequence ID" value="NC_007626.1"/>
</dbReference>
<dbReference type="HOGENOM" id="CLU_005126_7_0_5"/>
<feature type="domain" description="Cation/H+ exchanger transmembrane" evidence="8">
    <location>
        <begin position="11"/>
        <end position="393"/>
    </location>
</feature>
<protein>
    <submittedName>
        <fullName evidence="9">Kef-type K+ transport systems</fullName>
    </submittedName>
</protein>
<dbReference type="OrthoDB" id="9793589at2"/>
<dbReference type="Proteomes" id="UP000007058">
    <property type="component" value="Chromosome"/>
</dbReference>
<dbReference type="PANTHER" id="PTHR32468:SF0">
    <property type="entry name" value="K(+)_H(+) ANTIPORTER 1"/>
    <property type="match status" value="1"/>
</dbReference>
<feature type="transmembrane region" description="Helical" evidence="7">
    <location>
        <begin position="356"/>
        <end position="385"/>
    </location>
</feature>
<evidence type="ECO:0000256" key="5">
    <source>
        <dbReference type="ARBA" id="ARBA00023065"/>
    </source>
</evidence>
<dbReference type="STRING" id="342108.amb2621"/>
<name>Q2W400_PARM1</name>
<dbReference type="InterPro" id="IPR038770">
    <property type="entry name" value="Na+/solute_symporter_sf"/>
</dbReference>
<feature type="transmembrane region" description="Helical" evidence="7">
    <location>
        <begin position="203"/>
        <end position="222"/>
    </location>
</feature>
<feature type="transmembrane region" description="Helical" evidence="7">
    <location>
        <begin position="99"/>
        <end position="123"/>
    </location>
</feature>